<organism evidence="1 2">
    <name type="scientific">Tremella mesenterica</name>
    <name type="common">Jelly fungus</name>
    <dbReference type="NCBI Taxonomy" id="5217"/>
    <lineage>
        <taxon>Eukaryota</taxon>
        <taxon>Fungi</taxon>
        <taxon>Dikarya</taxon>
        <taxon>Basidiomycota</taxon>
        <taxon>Agaricomycotina</taxon>
        <taxon>Tremellomycetes</taxon>
        <taxon>Tremellales</taxon>
        <taxon>Tremellaceae</taxon>
        <taxon>Tremella</taxon>
    </lineage>
</organism>
<keyword evidence="2" id="KW-1185">Reference proteome</keyword>
<evidence type="ECO:0000313" key="1">
    <source>
        <dbReference type="EMBL" id="RXK39418.1"/>
    </source>
</evidence>
<dbReference type="EMBL" id="SDIL01000031">
    <property type="protein sequence ID" value="RXK39418.1"/>
    <property type="molecule type" value="Genomic_DNA"/>
</dbReference>
<accession>A0A4Q1BNH2</accession>
<comment type="caution">
    <text evidence="1">The sequence shown here is derived from an EMBL/GenBank/DDBJ whole genome shotgun (WGS) entry which is preliminary data.</text>
</comment>
<dbReference type="InParanoid" id="A0A4Q1BNH2"/>
<evidence type="ECO:0000313" key="2">
    <source>
        <dbReference type="Proteomes" id="UP000289152"/>
    </source>
</evidence>
<dbReference type="PANTHER" id="PTHR40375:SF2">
    <property type="entry name" value="SPORULATION-SPECIFIC PROTEIN 22"/>
    <property type="match status" value="1"/>
</dbReference>
<reference evidence="1 2" key="1">
    <citation type="submission" date="2016-06" db="EMBL/GenBank/DDBJ databases">
        <title>Evolution of pathogenesis and genome organization in the Tremellales.</title>
        <authorList>
            <person name="Cuomo C."/>
            <person name="Litvintseva A."/>
            <person name="Heitman J."/>
            <person name="Chen Y."/>
            <person name="Sun S."/>
            <person name="Springer D."/>
            <person name="Dromer F."/>
            <person name="Young S."/>
            <person name="Zeng Q."/>
            <person name="Chapman S."/>
            <person name="Gujja S."/>
            <person name="Saif S."/>
            <person name="Birren B."/>
        </authorList>
    </citation>
    <scope>NUCLEOTIDE SEQUENCE [LARGE SCALE GENOMIC DNA]</scope>
    <source>
        <strain evidence="1 2">ATCC 28783</strain>
    </source>
</reference>
<dbReference type="AlphaFoldDB" id="A0A4Q1BNH2"/>
<gene>
    <name evidence="1" type="ORF">M231_03251</name>
</gene>
<sequence>MSSHQLLSVQSAFAALHPFLSRLGLQPGTEDEVSKRLEELERALEGYKKKGQKTKIGNEGEGGDEGWFDSAGVTLWNAVMHFDRTLQDGASPRSQLSARIRLIAYRMIQMSMQSSNTPTALNRLLIVVSKTVSAQISVGKIDAARELLVEAAEYEDMLDKYFSPGDRDLNLIRPLLEFYLARVRVSAAEDNHDMSLGFLRKALELGHSGAFEADQYRNLANECWMVGNQLIAQVLADHKDPEGLIAHSNEWLSLGRRIVEEGIARFGNVPGFEELQKALLRSLGLPFLLDFALALINTARCCLLPSSQDPEALAKGTSALQELAALSDPQASHEPDTNKCSD</sequence>
<dbReference type="InterPro" id="IPR039057">
    <property type="entry name" value="Spo22/ZIP4"/>
</dbReference>
<protein>
    <submittedName>
        <fullName evidence="1">Uncharacterized protein</fullName>
    </submittedName>
</protein>
<proteinExistence type="predicted"/>
<name>A0A4Q1BNH2_TREME</name>
<dbReference type="Proteomes" id="UP000289152">
    <property type="component" value="Unassembled WGS sequence"/>
</dbReference>
<dbReference type="GO" id="GO:0090173">
    <property type="term" value="P:regulation of synaptonemal complex assembly"/>
    <property type="evidence" value="ECO:0007669"/>
    <property type="project" value="InterPro"/>
</dbReference>
<dbReference type="PANTHER" id="PTHR40375">
    <property type="entry name" value="SPORULATION-SPECIFIC PROTEIN 22"/>
    <property type="match status" value="1"/>
</dbReference>
<dbReference type="VEuPathDB" id="FungiDB:TREMEDRAFT_73414"/>